<feature type="transmembrane region" description="Helical" evidence="1">
    <location>
        <begin position="348"/>
        <end position="367"/>
    </location>
</feature>
<evidence type="ECO:0000313" key="2">
    <source>
        <dbReference type="EMBL" id="RXT36761.1"/>
    </source>
</evidence>
<evidence type="ECO:0000313" key="3">
    <source>
        <dbReference type="Proteomes" id="UP000290819"/>
    </source>
</evidence>
<dbReference type="RefSeq" id="WP_129274909.1">
    <property type="nucleotide sequence ID" value="NZ_MZXW01000050.1"/>
</dbReference>
<feature type="transmembrane region" description="Helical" evidence="1">
    <location>
        <begin position="284"/>
        <end position="303"/>
    </location>
</feature>
<dbReference type="AlphaFoldDB" id="A0A4Q1UMX7"/>
<feature type="transmembrane region" description="Helical" evidence="1">
    <location>
        <begin position="157"/>
        <end position="184"/>
    </location>
</feature>
<comment type="caution">
    <text evidence="2">The sequence shown here is derived from an EMBL/GenBank/DDBJ whole genome shotgun (WGS) entry which is preliminary data.</text>
</comment>
<keyword evidence="1" id="KW-1133">Transmembrane helix</keyword>
<feature type="transmembrane region" description="Helical" evidence="1">
    <location>
        <begin position="128"/>
        <end position="145"/>
    </location>
</feature>
<gene>
    <name evidence="2" type="ORF">B5V03_34625</name>
</gene>
<dbReference type="Proteomes" id="UP000290819">
    <property type="component" value="Unassembled WGS sequence"/>
</dbReference>
<keyword evidence="1" id="KW-0472">Membrane</keyword>
<evidence type="ECO:0000256" key="1">
    <source>
        <dbReference type="SAM" id="Phobius"/>
    </source>
</evidence>
<feature type="transmembrane region" description="Helical" evidence="1">
    <location>
        <begin position="12"/>
        <end position="32"/>
    </location>
</feature>
<accession>A0A4Q1UMX7</accession>
<feature type="transmembrane region" description="Helical" evidence="1">
    <location>
        <begin position="379"/>
        <end position="399"/>
    </location>
</feature>
<evidence type="ECO:0008006" key="4">
    <source>
        <dbReference type="Google" id="ProtNLM"/>
    </source>
</evidence>
<dbReference type="EMBL" id="MZXW01000050">
    <property type="protein sequence ID" value="RXT36761.1"/>
    <property type="molecule type" value="Genomic_DNA"/>
</dbReference>
<feature type="transmembrane region" description="Helical" evidence="1">
    <location>
        <begin position="190"/>
        <end position="209"/>
    </location>
</feature>
<sequence length="532" mass="58464">MLSTINRIVTGYALALLAIVVAANIIASIYGLDNIGMVQAFGLDEARYVAKLKVSLEQSTLDPDMFFSYGNLYDTIGYYCISLFERFGWTVNTQLVGFVLRLISIIAGVLASLALWRLSEHLGLPRGVALGVGLGLASMPDFVTFSRTMHPDTLQTLFVILGLGTSLVRPTFGFALLSAFWAGLAFSTKYVGAAVLPFSFLPLALTTLASRPLSFRMLLQLFQQGLAMIAVFVAVFAITNPYAVRDFSTFVATLSWQMKYTSTGHGLVEPADPTLWLIPLKQQFGLGLIYLFSGWVLAWLLLFDRLRRIGWRAACLSAETRCAFVLALYILVASAHLAISVHDREARITYHIVPFVLLLSTATWLSVLQNLTKSLVRPAWTSAAFAILLLACVSAQVGFDLRAMAAASGKPEEDAVKLGNFIALRYPPETKILADAYTYLPPVMTNAVYTNMQTRKQLSSEAPDLIVLTRGATGNYIWKRPNTSFKDKQFVRDPRYDATPEVEAYVNDLLAAGSGWSLVVENSSAVVLARNR</sequence>
<protein>
    <recommendedName>
        <fullName evidence="4">Glycosyltransferase RgtA/B/C/D-like domain-containing protein</fullName>
    </recommendedName>
</protein>
<reference evidence="2 3" key="1">
    <citation type="submission" date="2017-03" db="EMBL/GenBank/DDBJ databases">
        <authorList>
            <person name="Safronova V.I."/>
            <person name="Sazanova A.L."/>
            <person name="Chirak E.R."/>
        </authorList>
    </citation>
    <scope>NUCLEOTIDE SEQUENCE [LARGE SCALE GENOMIC DNA]</scope>
    <source>
        <strain evidence="2 3">Opo-243</strain>
    </source>
</reference>
<organism evidence="2 3">
    <name type="scientific">Bradyrhizobium betae</name>
    <dbReference type="NCBI Taxonomy" id="244734"/>
    <lineage>
        <taxon>Bacteria</taxon>
        <taxon>Pseudomonadati</taxon>
        <taxon>Pseudomonadota</taxon>
        <taxon>Alphaproteobacteria</taxon>
        <taxon>Hyphomicrobiales</taxon>
        <taxon>Nitrobacteraceae</taxon>
        <taxon>Bradyrhizobium</taxon>
    </lineage>
</organism>
<feature type="transmembrane region" description="Helical" evidence="1">
    <location>
        <begin position="323"/>
        <end position="342"/>
    </location>
</feature>
<feature type="transmembrane region" description="Helical" evidence="1">
    <location>
        <begin position="96"/>
        <end position="116"/>
    </location>
</feature>
<keyword evidence="3" id="KW-1185">Reference proteome</keyword>
<feature type="transmembrane region" description="Helical" evidence="1">
    <location>
        <begin position="221"/>
        <end position="239"/>
    </location>
</feature>
<name>A0A4Q1UMX7_9BRAD</name>
<proteinExistence type="predicted"/>
<keyword evidence="1" id="KW-0812">Transmembrane</keyword>